<keyword evidence="2" id="KW-1185">Reference proteome</keyword>
<gene>
    <name evidence="1" type="ORF">EV655_103279</name>
</gene>
<evidence type="ECO:0000313" key="2">
    <source>
        <dbReference type="Proteomes" id="UP000295142"/>
    </source>
</evidence>
<dbReference type="RefSeq" id="WP_132542648.1">
    <property type="nucleotide sequence ID" value="NZ_SLWW01000003.1"/>
</dbReference>
<accession>A0A4V2SAU7</accession>
<dbReference type="InterPro" id="IPR036397">
    <property type="entry name" value="RNaseH_sf"/>
</dbReference>
<dbReference type="OrthoDB" id="5287589at2"/>
<proteinExistence type="predicted"/>
<evidence type="ECO:0000313" key="1">
    <source>
        <dbReference type="EMBL" id="TCO73050.1"/>
    </source>
</evidence>
<sequence length="83" mass="9275">MDPIARLVAEVGEERAAALLTLRLPQTAEGMAAMDMVDGDGREFKMLVRWPDDTAGCPWVVAFADRRTRKTVGWPWASRKTPM</sequence>
<name>A0A4V2SAU7_9RHOB</name>
<reference evidence="1 2" key="1">
    <citation type="submission" date="2019-03" db="EMBL/GenBank/DDBJ databases">
        <title>Genomic Encyclopedia of Type Strains, Phase IV (KMG-IV): sequencing the most valuable type-strain genomes for metagenomic binning, comparative biology and taxonomic classification.</title>
        <authorList>
            <person name="Goeker M."/>
        </authorList>
    </citation>
    <scope>NUCLEOTIDE SEQUENCE [LARGE SCALE GENOMIC DNA]</scope>
    <source>
        <strain evidence="1 2">DSM 4868</strain>
    </source>
</reference>
<protein>
    <submittedName>
        <fullName evidence="1">Bacteriophage Mu transposase</fullName>
    </submittedName>
</protein>
<dbReference type="EMBL" id="SLWW01000003">
    <property type="protein sequence ID" value="TCO73050.1"/>
    <property type="molecule type" value="Genomic_DNA"/>
</dbReference>
<organism evidence="1 2">
    <name type="scientific">Rhodovulum euryhalinum</name>
    <dbReference type="NCBI Taxonomy" id="35805"/>
    <lineage>
        <taxon>Bacteria</taxon>
        <taxon>Pseudomonadati</taxon>
        <taxon>Pseudomonadota</taxon>
        <taxon>Alphaproteobacteria</taxon>
        <taxon>Rhodobacterales</taxon>
        <taxon>Paracoccaceae</taxon>
        <taxon>Rhodovulum</taxon>
    </lineage>
</organism>
<dbReference type="AlphaFoldDB" id="A0A4V2SAU7"/>
<dbReference type="Proteomes" id="UP000295142">
    <property type="component" value="Unassembled WGS sequence"/>
</dbReference>
<dbReference type="InterPro" id="IPR012337">
    <property type="entry name" value="RNaseH-like_sf"/>
</dbReference>
<comment type="caution">
    <text evidence="1">The sequence shown here is derived from an EMBL/GenBank/DDBJ whole genome shotgun (WGS) entry which is preliminary data.</text>
</comment>
<dbReference type="Gene3D" id="3.30.420.10">
    <property type="entry name" value="Ribonuclease H-like superfamily/Ribonuclease H"/>
    <property type="match status" value="1"/>
</dbReference>
<dbReference type="GO" id="GO:0003676">
    <property type="term" value="F:nucleic acid binding"/>
    <property type="evidence" value="ECO:0007669"/>
    <property type="project" value="InterPro"/>
</dbReference>
<dbReference type="SUPFAM" id="SSF53098">
    <property type="entry name" value="Ribonuclease H-like"/>
    <property type="match status" value="1"/>
</dbReference>